<keyword evidence="3" id="KW-1185">Reference proteome</keyword>
<sequence>MTMIFWCCRFFILITAFMISIRAVGTDLLEVRIQIEQLNIDDAGTTTGLLQIPVAPEQVATFLGQQIIPHAAPVVIQALTTQHVQHQSVSNKAAVSVVVAAAVVVVIVGGAVVGGFIGYGFEKAISVVGGCIEYGFEKAIAVVGGCIEYGFEKAINEDIEFKNSIGISSE</sequence>
<reference evidence="2 3" key="1">
    <citation type="submission" date="2014-06" db="EMBL/GenBank/DDBJ databases">
        <title>Whole Genome Sequences of Three Symbiotic Endozoicomonas Bacteria.</title>
        <authorList>
            <person name="Neave M.J."/>
            <person name="Apprill A."/>
            <person name="Voolstra C.R."/>
        </authorList>
    </citation>
    <scope>NUCLEOTIDE SEQUENCE [LARGE SCALE GENOMIC DNA]</scope>
    <source>
        <strain evidence="2 3">DSM 25634</strain>
    </source>
</reference>
<keyword evidence="1" id="KW-1133">Transmembrane helix</keyword>
<dbReference type="AlphaFoldDB" id="A0A081MYS7"/>
<keyword evidence="1" id="KW-0812">Transmembrane</keyword>
<evidence type="ECO:0000256" key="1">
    <source>
        <dbReference type="SAM" id="Phobius"/>
    </source>
</evidence>
<dbReference type="EMBL" id="JOKH01000018">
    <property type="protein sequence ID" value="KEQ11350.1"/>
    <property type="molecule type" value="Genomic_DNA"/>
</dbReference>
<feature type="transmembrane region" description="Helical" evidence="1">
    <location>
        <begin position="93"/>
        <end position="117"/>
    </location>
</feature>
<comment type="caution">
    <text evidence="2">The sequence shown here is derived from an EMBL/GenBank/DDBJ whole genome shotgun (WGS) entry which is preliminary data.</text>
</comment>
<gene>
    <name evidence="2" type="ORF">GZ78_29135</name>
</gene>
<dbReference type="Proteomes" id="UP000028073">
    <property type="component" value="Unassembled WGS sequence"/>
</dbReference>
<name>A0A081MYS7_9GAMM</name>
<protein>
    <submittedName>
        <fullName evidence="2">Uncharacterized protein</fullName>
    </submittedName>
</protein>
<proteinExistence type="predicted"/>
<keyword evidence="1" id="KW-0472">Membrane</keyword>
<evidence type="ECO:0000313" key="2">
    <source>
        <dbReference type="EMBL" id="KEQ11350.1"/>
    </source>
</evidence>
<evidence type="ECO:0000313" key="3">
    <source>
        <dbReference type="Proteomes" id="UP000028073"/>
    </source>
</evidence>
<accession>A0A081MYS7</accession>
<organism evidence="2 3">
    <name type="scientific">Endozoicomonas numazuensis</name>
    <dbReference type="NCBI Taxonomy" id="1137799"/>
    <lineage>
        <taxon>Bacteria</taxon>
        <taxon>Pseudomonadati</taxon>
        <taxon>Pseudomonadota</taxon>
        <taxon>Gammaproteobacteria</taxon>
        <taxon>Oceanospirillales</taxon>
        <taxon>Endozoicomonadaceae</taxon>
        <taxon>Endozoicomonas</taxon>
    </lineage>
</organism>